<keyword evidence="1" id="KW-0812">Transmembrane</keyword>
<dbReference type="AlphaFoldDB" id="A0A645HQW1"/>
<accession>A0A645HQW1</accession>
<evidence type="ECO:0000313" key="2">
    <source>
        <dbReference type="EMBL" id="MPN40629.1"/>
    </source>
</evidence>
<keyword evidence="1" id="KW-1133">Transmembrane helix</keyword>
<reference evidence="2" key="1">
    <citation type="submission" date="2019-08" db="EMBL/GenBank/DDBJ databases">
        <authorList>
            <person name="Kucharzyk K."/>
            <person name="Murdoch R.W."/>
            <person name="Higgins S."/>
            <person name="Loffler F."/>
        </authorList>
    </citation>
    <scope>NUCLEOTIDE SEQUENCE</scope>
</reference>
<organism evidence="2">
    <name type="scientific">bioreactor metagenome</name>
    <dbReference type="NCBI Taxonomy" id="1076179"/>
    <lineage>
        <taxon>unclassified sequences</taxon>
        <taxon>metagenomes</taxon>
        <taxon>ecological metagenomes</taxon>
    </lineage>
</organism>
<sequence>MKSVEFRKGFLMLELSIYLIAEVIMFSSLCAVSILPLYRYFERLSDQVLAVKTINRMRTVSFISRKADIYASKTSVIAGFRNNYFTFKINQYSYRELTFDDGYIKSPGGIIVDRKNQTVLKVVPVTAAVTLP</sequence>
<name>A0A645HQW1_9ZZZZ</name>
<dbReference type="EMBL" id="VSSQ01097173">
    <property type="protein sequence ID" value="MPN40629.1"/>
    <property type="molecule type" value="Genomic_DNA"/>
</dbReference>
<proteinExistence type="predicted"/>
<protein>
    <submittedName>
        <fullName evidence="2">Uncharacterized protein</fullName>
    </submittedName>
</protein>
<comment type="caution">
    <text evidence="2">The sequence shown here is derived from an EMBL/GenBank/DDBJ whole genome shotgun (WGS) entry which is preliminary data.</text>
</comment>
<gene>
    <name evidence="2" type="ORF">SDC9_188167</name>
</gene>
<evidence type="ECO:0000256" key="1">
    <source>
        <dbReference type="SAM" id="Phobius"/>
    </source>
</evidence>
<feature type="transmembrane region" description="Helical" evidence="1">
    <location>
        <begin position="15"/>
        <end position="38"/>
    </location>
</feature>
<keyword evidence="1" id="KW-0472">Membrane</keyword>